<keyword evidence="2" id="KW-1185">Reference proteome</keyword>
<accession>A0A7W9U8H6</accession>
<reference evidence="1 2" key="1">
    <citation type="submission" date="2020-08" db="EMBL/GenBank/DDBJ databases">
        <title>The Agave Microbiome: Exploring the role of microbial communities in plant adaptations to desert environments.</title>
        <authorList>
            <person name="Partida-Martinez L.P."/>
        </authorList>
    </citation>
    <scope>NUCLEOTIDE SEQUENCE [LARGE SCALE GENOMIC DNA]</scope>
    <source>
        <strain evidence="1 2">AT3.2</strain>
    </source>
</reference>
<sequence>MGGMQILRSAVLGTALLVVLSSSLAAPAPYYQWRSKLTGALACSPTPLGEGWVKATGPYRDARCEKPIVVK</sequence>
<dbReference type="Proteomes" id="UP000540787">
    <property type="component" value="Unassembled WGS sequence"/>
</dbReference>
<name>A0A7W9U8H6_9BURK</name>
<protein>
    <submittedName>
        <fullName evidence="1">Uncharacterized protein</fullName>
    </submittedName>
</protein>
<dbReference type="EMBL" id="JACHBX010000001">
    <property type="protein sequence ID" value="MBB6132719.1"/>
    <property type="molecule type" value="Genomic_DNA"/>
</dbReference>
<evidence type="ECO:0000313" key="2">
    <source>
        <dbReference type="Proteomes" id="UP000540787"/>
    </source>
</evidence>
<gene>
    <name evidence="1" type="ORF">HD842_000830</name>
</gene>
<dbReference type="RefSeq" id="WP_229424591.1">
    <property type="nucleotide sequence ID" value="NZ_JACHBX010000001.1"/>
</dbReference>
<organism evidence="1 2">
    <name type="scientific">Massilia aurea</name>
    <dbReference type="NCBI Taxonomy" id="373040"/>
    <lineage>
        <taxon>Bacteria</taxon>
        <taxon>Pseudomonadati</taxon>
        <taxon>Pseudomonadota</taxon>
        <taxon>Betaproteobacteria</taxon>
        <taxon>Burkholderiales</taxon>
        <taxon>Oxalobacteraceae</taxon>
        <taxon>Telluria group</taxon>
        <taxon>Massilia</taxon>
    </lineage>
</organism>
<evidence type="ECO:0000313" key="1">
    <source>
        <dbReference type="EMBL" id="MBB6132719.1"/>
    </source>
</evidence>
<dbReference type="AlphaFoldDB" id="A0A7W9U8H6"/>
<proteinExistence type="predicted"/>
<comment type="caution">
    <text evidence="1">The sequence shown here is derived from an EMBL/GenBank/DDBJ whole genome shotgun (WGS) entry which is preliminary data.</text>
</comment>